<proteinExistence type="predicted"/>
<reference evidence="2 3" key="1">
    <citation type="submission" date="2016-11" db="EMBL/GenBank/DDBJ databases">
        <title>Study of marine rhodopsin-containing bacteria.</title>
        <authorList>
            <person name="Yoshizawa S."/>
            <person name="Kumagai Y."/>
            <person name="Kogure K."/>
        </authorList>
    </citation>
    <scope>NUCLEOTIDE SEQUENCE [LARGE SCALE GENOMIC DNA]</scope>
    <source>
        <strain evidence="2 3">SG-29</strain>
    </source>
</reference>
<sequence length="184" mass="19606">MEMGTRARWDAAWTAFWADVFTGVSDDALDEYLSEAARQETMDPDALAERLADLNAALASIAEGAPCQEETPEETRELDAWAETVGRVTEATRDGGDLALWPHLLPSPPAECPGERAYVSALFADAEPGSAARAALSWPLYLFAFNDAVRRASRVPPEAARAPSRAGVSPPVAQPRHAGEASGA</sequence>
<feature type="region of interest" description="Disordered" evidence="1">
    <location>
        <begin position="154"/>
        <end position="184"/>
    </location>
</feature>
<evidence type="ECO:0000256" key="1">
    <source>
        <dbReference type="SAM" id="MobiDB-lite"/>
    </source>
</evidence>
<dbReference type="AlphaFoldDB" id="A0A259TXB7"/>
<evidence type="ECO:0000313" key="2">
    <source>
        <dbReference type="EMBL" id="OZC02412.1"/>
    </source>
</evidence>
<gene>
    <name evidence="2" type="ORF">BSZ36_05130</name>
</gene>
<comment type="caution">
    <text evidence="2">The sequence shown here is derived from an EMBL/GenBank/DDBJ whole genome shotgun (WGS) entry which is preliminary data.</text>
</comment>
<name>A0A259TXB7_9BACT</name>
<dbReference type="Proteomes" id="UP000216446">
    <property type="component" value="Unassembled WGS sequence"/>
</dbReference>
<keyword evidence="3" id="KW-1185">Reference proteome</keyword>
<dbReference type="InParanoid" id="A0A259TXB7"/>
<evidence type="ECO:0000313" key="3">
    <source>
        <dbReference type="Proteomes" id="UP000216446"/>
    </source>
</evidence>
<protein>
    <submittedName>
        <fullName evidence="2">Uncharacterized protein</fullName>
    </submittedName>
</protein>
<dbReference type="EMBL" id="MQWB01000001">
    <property type="protein sequence ID" value="OZC02412.1"/>
    <property type="molecule type" value="Genomic_DNA"/>
</dbReference>
<accession>A0A259TXB7</accession>
<organism evidence="2 3">
    <name type="scientific">Rubricoccus marinus</name>
    <dbReference type="NCBI Taxonomy" id="716817"/>
    <lineage>
        <taxon>Bacteria</taxon>
        <taxon>Pseudomonadati</taxon>
        <taxon>Rhodothermota</taxon>
        <taxon>Rhodothermia</taxon>
        <taxon>Rhodothermales</taxon>
        <taxon>Rubricoccaceae</taxon>
        <taxon>Rubricoccus</taxon>
    </lineage>
</organism>